<protein>
    <submittedName>
        <fullName evidence="3">Transposase</fullName>
    </submittedName>
</protein>
<evidence type="ECO:0000313" key="2">
    <source>
        <dbReference type="Proteomes" id="UP000272942"/>
    </source>
</evidence>
<dbReference type="Proteomes" id="UP000272942">
    <property type="component" value="Unassembled WGS sequence"/>
</dbReference>
<reference evidence="1 2" key="2">
    <citation type="submission" date="2018-11" db="EMBL/GenBank/DDBJ databases">
        <authorList>
            <consortium name="Pathogen Informatics"/>
        </authorList>
    </citation>
    <scope>NUCLEOTIDE SEQUENCE [LARGE SCALE GENOMIC DNA]</scope>
    <source>
        <strain evidence="1 2">Egypt</strain>
    </source>
</reference>
<gene>
    <name evidence="1" type="ORF">ECPE_LOCUS11595</name>
</gene>
<dbReference type="EMBL" id="UZAN01051135">
    <property type="protein sequence ID" value="VDP88708.1"/>
    <property type="molecule type" value="Genomic_DNA"/>
</dbReference>
<dbReference type="AlphaFoldDB" id="A0A183AXB2"/>
<dbReference type="WBParaSite" id="ECPE_0001163201-mRNA-1">
    <property type="protein sequence ID" value="ECPE_0001163201-mRNA-1"/>
    <property type="gene ID" value="ECPE_0001163201"/>
</dbReference>
<name>A0A183AXB2_9TREM</name>
<sequence>MARTLIDGVLAEASKARNEPESLVRLAIEMQNCLSALTQMNNEADLNARHTLEAIVRYLPADIQQRWAEKAVIIGRIGREPNFTELTEFIQNRAKVANSRFGQVASIGRREEGHRTKERTYEIPKGYRNAITTRQ</sequence>
<accession>A0A183AXB2</accession>
<keyword evidence="2" id="KW-1185">Reference proteome</keyword>
<reference evidence="3" key="1">
    <citation type="submission" date="2016-06" db="UniProtKB">
        <authorList>
            <consortium name="WormBaseParasite"/>
        </authorList>
    </citation>
    <scope>IDENTIFICATION</scope>
</reference>
<proteinExistence type="predicted"/>
<dbReference type="OrthoDB" id="6283219at2759"/>
<organism evidence="3">
    <name type="scientific">Echinostoma caproni</name>
    <dbReference type="NCBI Taxonomy" id="27848"/>
    <lineage>
        <taxon>Eukaryota</taxon>
        <taxon>Metazoa</taxon>
        <taxon>Spiralia</taxon>
        <taxon>Lophotrochozoa</taxon>
        <taxon>Platyhelminthes</taxon>
        <taxon>Trematoda</taxon>
        <taxon>Digenea</taxon>
        <taxon>Plagiorchiida</taxon>
        <taxon>Echinostomata</taxon>
        <taxon>Echinostomatoidea</taxon>
        <taxon>Echinostomatidae</taxon>
        <taxon>Echinostoma</taxon>
    </lineage>
</organism>
<evidence type="ECO:0000313" key="1">
    <source>
        <dbReference type="EMBL" id="VDP88708.1"/>
    </source>
</evidence>
<evidence type="ECO:0000313" key="3">
    <source>
        <dbReference type="WBParaSite" id="ECPE_0001163201-mRNA-1"/>
    </source>
</evidence>